<feature type="chain" id="PRO_5011677614" description="DUF305 domain-containing protein" evidence="2">
    <location>
        <begin position="21"/>
        <end position="222"/>
    </location>
</feature>
<dbReference type="RefSeq" id="WP_342026200.1">
    <property type="nucleotide sequence ID" value="NZ_FMVJ01000009.1"/>
</dbReference>
<feature type="region of interest" description="Disordered" evidence="1">
    <location>
        <begin position="21"/>
        <end position="83"/>
    </location>
</feature>
<name>A0A1G5KB77_9HYPH</name>
<evidence type="ECO:0000259" key="3">
    <source>
        <dbReference type="Pfam" id="PF03713"/>
    </source>
</evidence>
<feature type="domain" description="DUF305" evidence="3">
    <location>
        <begin position="128"/>
        <end position="216"/>
    </location>
</feature>
<evidence type="ECO:0000256" key="1">
    <source>
        <dbReference type="SAM" id="MobiDB-lite"/>
    </source>
</evidence>
<keyword evidence="5" id="KW-1185">Reference proteome</keyword>
<dbReference type="InterPro" id="IPR012347">
    <property type="entry name" value="Ferritin-like"/>
</dbReference>
<evidence type="ECO:0000256" key="2">
    <source>
        <dbReference type="SAM" id="SignalP"/>
    </source>
</evidence>
<dbReference type="InterPro" id="IPR005183">
    <property type="entry name" value="DUF305_CopM-like"/>
</dbReference>
<dbReference type="AlphaFoldDB" id="A0A1G5KB77"/>
<gene>
    <name evidence="4" type="ORF">SAMN02927923_03184</name>
</gene>
<dbReference type="PANTHER" id="PTHR36933">
    <property type="entry name" value="SLL0788 PROTEIN"/>
    <property type="match status" value="1"/>
</dbReference>
<organism evidence="4 5">
    <name type="scientific">Microvirga guangxiensis</name>
    <dbReference type="NCBI Taxonomy" id="549386"/>
    <lineage>
        <taxon>Bacteria</taxon>
        <taxon>Pseudomonadati</taxon>
        <taxon>Pseudomonadota</taxon>
        <taxon>Alphaproteobacteria</taxon>
        <taxon>Hyphomicrobiales</taxon>
        <taxon>Methylobacteriaceae</taxon>
        <taxon>Microvirga</taxon>
    </lineage>
</organism>
<protein>
    <recommendedName>
        <fullName evidence="3">DUF305 domain-containing protein</fullName>
    </recommendedName>
</protein>
<dbReference type="PANTHER" id="PTHR36933:SF1">
    <property type="entry name" value="SLL0788 PROTEIN"/>
    <property type="match status" value="1"/>
</dbReference>
<feature type="compositionally biased region" description="Basic and acidic residues" evidence="1">
    <location>
        <begin position="27"/>
        <end position="36"/>
    </location>
</feature>
<sequence length="222" mass="22998">MKSSILALVVAASLSAPALAQQPVPSDADHNAHHPEQAQMAPPTGSSQAPMGAMPAPEGGTSGGQGGSTAPDGQRPSGMMPGMLGGMMGQGGPRPGGMMSGMDQNMMMNCPMMQGGMAGMAGRGAGSMQMGSPRGDQGVASLAMNAVNERMHREMAMEYTGNVDADFVRNMIAHHQGAVDMAKIQMAFGKDPKIRELAETVIKAQEDEIAMMRAWLAENAKQ</sequence>
<dbReference type="Pfam" id="PF03713">
    <property type="entry name" value="DUF305"/>
    <property type="match status" value="1"/>
</dbReference>
<dbReference type="EMBL" id="FMVJ01000009">
    <property type="protein sequence ID" value="SCY97875.1"/>
    <property type="molecule type" value="Genomic_DNA"/>
</dbReference>
<evidence type="ECO:0000313" key="4">
    <source>
        <dbReference type="EMBL" id="SCY97875.1"/>
    </source>
</evidence>
<evidence type="ECO:0000313" key="5">
    <source>
        <dbReference type="Proteomes" id="UP000199569"/>
    </source>
</evidence>
<proteinExistence type="predicted"/>
<reference evidence="4 5" key="1">
    <citation type="submission" date="2016-10" db="EMBL/GenBank/DDBJ databases">
        <authorList>
            <person name="de Groot N.N."/>
        </authorList>
    </citation>
    <scope>NUCLEOTIDE SEQUENCE [LARGE SCALE GENOMIC DNA]</scope>
    <source>
        <strain evidence="4 5">CGMCC 1.7666</strain>
    </source>
</reference>
<feature type="signal peptide" evidence="2">
    <location>
        <begin position="1"/>
        <end position="20"/>
    </location>
</feature>
<dbReference type="Gene3D" id="1.20.1260.10">
    <property type="match status" value="1"/>
</dbReference>
<keyword evidence="2" id="KW-0732">Signal</keyword>
<accession>A0A1G5KB77</accession>
<dbReference type="STRING" id="549386.SAMN02927923_03184"/>
<dbReference type="Proteomes" id="UP000199569">
    <property type="component" value="Unassembled WGS sequence"/>
</dbReference>